<dbReference type="RefSeq" id="WP_156051097.1">
    <property type="nucleotide sequence ID" value="NZ_JOEF01000013.1"/>
</dbReference>
<dbReference type="InterPro" id="IPR029058">
    <property type="entry name" value="AB_hydrolase_fold"/>
</dbReference>
<evidence type="ECO:0000313" key="3">
    <source>
        <dbReference type="Proteomes" id="UP000183376"/>
    </source>
</evidence>
<dbReference type="STRING" id="211114.SAMN04489726_4084"/>
<evidence type="ECO:0000313" key="2">
    <source>
        <dbReference type="EMBL" id="SDM93643.1"/>
    </source>
</evidence>
<dbReference type="GO" id="GO:0016787">
    <property type="term" value="F:hydrolase activity"/>
    <property type="evidence" value="ECO:0007669"/>
    <property type="project" value="UniProtKB-KW"/>
</dbReference>
<dbReference type="InterPro" id="IPR051044">
    <property type="entry name" value="MAG_DAG_Lipase"/>
</dbReference>
<keyword evidence="2" id="KW-0378">Hydrolase</keyword>
<accession>A0A1G9XBD7</accession>
<proteinExistence type="predicted"/>
<protein>
    <submittedName>
        <fullName evidence="2">Lysophospholipase, alpha-beta hydrolase superfamily</fullName>
    </submittedName>
</protein>
<feature type="domain" description="Serine aminopeptidase S33" evidence="1">
    <location>
        <begin position="43"/>
        <end position="248"/>
    </location>
</feature>
<dbReference type="EMBL" id="LT629701">
    <property type="protein sequence ID" value="SDM93643.1"/>
    <property type="molecule type" value="Genomic_DNA"/>
</dbReference>
<dbReference type="InterPro" id="IPR022742">
    <property type="entry name" value="Hydrolase_4"/>
</dbReference>
<sequence length="323" mass="35961">MDVDILGEPYRVRTLPLAPTQDGDDVVATLVHRPADDPGSAGRGAVLYVHGWCDYFFQDHVARHFTGQGFDFYALDLRRYGRSIRPDQLPTFTTDLTEYFEEIDAAIAVIRSEHGHRRVVLLAHSTGGLIAPLWAHEHRAAGLIDALVLNSPWLDLAEPWLTRTIGTAVNHVVGGIAPRLVVKPGLAPTYGHSLSSAHHGEWSYDNEWKPSEHFPVRAGWLRAVRIGHARVHRGLDIRVPVLVEHSTRSLLHRKKWEPAAMTADTVLDVEQIARWAPKLGRDVTTVPIEDGMHDLFLSAEPVRNKALAEIDSWLAQRLGPPGP</sequence>
<dbReference type="AlphaFoldDB" id="A0A1G9XBD7"/>
<dbReference type="eggNOG" id="COG2267">
    <property type="taxonomic scope" value="Bacteria"/>
</dbReference>
<evidence type="ECO:0000259" key="1">
    <source>
        <dbReference type="Pfam" id="PF12146"/>
    </source>
</evidence>
<keyword evidence="3" id="KW-1185">Reference proteome</keyword>
<dbReference type="Pfam" id="PF12146">
    <property type="entry name" value="Hydrolase_4"/>
    <property type="match status" value="1"/>
</dbReference>
<name>A0A1G9XBD7_ALLAB</name>
<dbReference type="Gene3D" id="3.40.50.1820">
    <property type="entry name" value="alpha/beta hydrolase"/>
    <property type="match status" value="1"/>
</dbReference>
<dbReference type="SUPFAM" id="SSF53474">
    <property type="entry name" value="alpha/beta-Hydrolases"/>
    <property type="match status" value="1"/>
</dbReference>
<dbReference type="PANTHER" id="PTHR11614">
    <property type="entry name" value="PHOSPHOLIPASE-RELATED"/>
    <property type="match status" value="1"/>
</dbReference>
<reference evidence="2 3" key="1">
    <citation type="submission" date="2016-10" db="EMBL/GenBank/DDBJ databases">
        <authorList>
            <person name="de Groot N.N."/>
        </authorList>
    </citation>
    <scope>NUCLEOTIDE SEQUENCE [LARGE SCALE GENOMIC DNA]</scope>
    <source>
        <strain evidence="2 3">DSM 44149</strain>
    </source>
</reference>
<dbReference type="OrthoDB" id="9801217at2"/>
<gene>
    <name evidence="2" type="ORF">SAMN04489726_4084</name>
</gene>
<dbReference type="Proteomes" id="UP000183376">
    <property type="component" value="Chromosome I"/>
</dbReference>
<organism evidence="2 3">
    <name type="scientific">Allokutzneria albata</name>
    <name type="common">Kibdelosporangium albatum</name>
    <dbReference type="NCBI Taxonomy" id="211114"/>
    <lineage>
        <taxon>Bacteria</taxon>
        <taxon>Bacillati</taxon>
        <taxon>Actinomycetota</taxon>
        <taxon>Actinomycetes</taxon>
        <taxon>Pseudonocardiales</taxon>
        <taxon>Pseudonocardiaceae</taxon>
        <taxon>Allokutzneria</taxon>
    </lineage>
</organism>